<dbReference type="AlphaFoldDB" id="A0A0E9PLZ3"/>
<dbReference type="EMBL" id="GBXM01103739">
    <property type="protein sequence ID" value="JAH04838.1"/>
    <property type="molecule type" value="Transcribed_RNA"/>
</dbReference>
<sequence>MHLKTHLDLWCLTLKQKPLEPTVTWPPLCLCYAPQSRNYLFLFTSLSFLNY</sequence>
<organism evidence="1">
    <name type="scientific">Anguilla anguilla</name>
    <name type="common">European freshwater eel</name>
    <name type="synonym">Muraena anguilla</name>
    <dbReference type="NCBI Taxonomy" id="7936"/>
    <lineage>
        <taxon>Eukaryota</taxon>
        <taxon>Metazoa</taxon>
        <taxon>Chordata</taxon>
        <taxon>Craniata</taxon>
        <taxon>Vertebrata</taxon>
        <taxon>Euteleostomi</taxon>
        <taxon>Actinopterygii</taxon>
        <taxon>Neopterygii</taxon>
        <taxon>Teleostei</taxon>
        <taxon>Anguilliformes</taxon>
        <taxon>Anguillidae</taxon>
        <taxon>Anguilla</taxon>
    </lineage>
</organism>
<reference evidence="1" key="2">
    <citation type="journal article" date="2015" name="Fish Shellfish Immunol.">
        <title>Early steps in the European eel (Anguilla anguilla)-Vibrio vulnificus interaction in the gills: Role of the RtxA13 toxin.</title>
        <authorList>
            <person name="Callol A."/>
            <person name="Pajuelo D."/>
            <person name="Ebbesson L."/>
            <person name="Teles M."/>
            <person name="MacKenzie S."/>
            <person name="Amaro C."/>
        </authorList>
    </citation>
    <scope>NUCLEOTIDE SEQUENCE</scope>
</reference>
<evidence type="ECO:0000313" key="1">
    <source>
        <dbReference type="EMBL" id="JAH04838.1"/>
    </source>
</evidence>
<protein>
    <submittedName>
        <fullName evidence="1">Uncharacterized protein</fullName>
    </submittedName>
</protein>
<proteinExistence type="predicted"/>
<accession>A0A0E9PLZ3</accession>
<reference evidence="1" key="1">
    <citation type="submission" date="2014-11" db="EMBL/GenBank/DDBJ databases">
        <authorList>
            <person name="Amaro Gonzalez C."/>
        </authorList>
    </citation>
    <scope>NUCLEOTIDE SEQUENCE</scope>
</reference>
<name>A0A0E9PLZ3_ANGAN</name>